<evidence type="ECO:0000256" key="2">
    <source>
        <dbReference type="SAM" id="Phobius"/>
    </source>
</evidence>
<feature type="transmembrane region" description="Helical" evidence="2">
    <location>
        <begin position="9"/>
        <end position="32"/>
    </location>
</feature>
<feature type="region of interest" description="Disordered" evidence="1">
    <location>
        <begin position="185"/>
        <end position="228"/>
    </location>
</feature>
<evidence type="ECO:0000313" key="3">
    <source>
        <dbReference type="EMBL" id="EMS58557.1"/>
    </source>
</evidence>
<organism evidence="3">
    <name type="scientific">Triticum urartu</name>
    <name type="common">Red wild einkorn</name>
    <name type="synonym">Crithodium urartu</name>
    <dbReference type="NCBI Taxonomy" id="4572"/>
    <lineage>
        <taxon>Eukaryota</taxon>
        <taxon>Viridiplantae</taxon>
        <taxon>Streptophyta</taxon>
        <taxon>Embryophyta</taxon>
        <taxon>Tracheophyta</taxon>
        <taxon>Spermatophyta</taxon>
        <taxon>Magnoliopsida</taxon>
        <taxon>Liliopsida</taxon>
        <taxon>Poales</taxon>
        <taxon>Poaceae</taxon>
        <taxon>BOP clade</taxon>
        <taxon>Pooideae</taxon>
        <taxon>Triticodae</taxon>
        <taxon>Triticeae</taxon>
        <taxon>Triticinae</taxon>
        <taxon>Triticum</taxon>
    </lineage>
</organism>
<keyword evidence="2" id="KW-0472">Membrane</keyword>
<keyword evidence="2" id="KW-1133">Transmembrane helix</keyword>
<gene>
    <name evidence="3" type="ORF">TRIUR3_27860</name>
</gene>
<dbReference type="AlphaFoldDB" id="M7ZET1"/>
<dbReference type="EMBL" id="KD131408">
    <property type="protein sequence ID" value="EMS58557.1"/>
    <property type="molecule type" value="Genomic_DNA"/>
</dbReference>
<sequence>MEATRTCPCWVQLIVAGLIFTVAFVLIFVFVIPGDIFYSIAIDSASGLDPPSPTDFSLARPEFNLTFRVTTNGLRRTVCVGAGIYVEVSYRCVPLAASPATPQRICVAPRKASDVPMFARGARIRLPGYMMDSLAADIQSGVEAFGVTLKQSSGGDRAGEGENVAKCGARRVGDVPARCDTLYTCPDGDPSRSAPHSAAASPRSTPHSAAASPRSAPDSAAMGNASRP</sequence>
<evidence type="ECO:0008006" key="4">
    <source>
        <dbReference type="Google" id="ProtNLM"/>
    </source>
</evidence>
<keyword evidence="2" id="KW-0812">Transmembrane</keyword>
<name>M7ZET1_TRIUA</name>
<reference evidence="3" key="1">
    <citation type="journal article" date="2013" name="Nature">
        <title>Draft genome of the wheat A-genome progenitor Triticum urartu.</title>
        <authorList>
            <person name="Ling H.Q."/>
            <person name="Zhao S."/>
            <person name="Liu D."/>
            <person name="Wang J."/>
            <person name="Sun H."/>
            <person name="Zhang C."/>
            <person name="Fan H."/>
            <person name="Li D."/>
            <person name="Dong L."/>
            <person name="Tao Y."/>
            <person name="Gao C."/>
            <person name="Wu H."/>
            <person name="Li Y."/>
            <person name="Cui Y."/>
            <person name="Guo X."/>
            <person name="Zheng S."/>
            <person name="Wang B."/>
            <person name="Yu K."/>
            <person name="Liang Q."/>
            <person name="Yang W."/>
            <person name="Lou X."/>
            <person name="Chen J."/>
            <person name="Feng M."/>
            <person name="Jian J."/>
            <person name="Zhang X."/>
            <person name="Luo G."/>
            <person name="Jiang Y."/>
            <person name="Liu J."/>
            <person name="Wang Z."/>
            <person name="Sha Y."/>
            <person name="Zhang B."/>
            <person name="Wu H."/>
            <person name="Tang D."/>
            <person name="Shen Q."/>
            <person name="Xue P."/>
            <person name="Zou S."/>
            <person name="Wang X."/>
            <person name="Liu X."/>
            <person name="Wang F."/>
            <person name="Yang Y."/>
            <person name="An X."/>
            <person name="Dong Z."/>
            <person name="Zhang K."/>
            <person name="Zhang X."/>
            <person name="Luo M.C."/>
            <person name="Dvorak J."/>
            <person name="Tong Y."/>
            <person name="Wang J."/>
            <person name="Yang H."/>
            <person name="Li Z."/>
            <person name="Wang D."/>
            <person name="Zhang A."/>
            <person name="Wang J."/>
        </authorList>
    </citation>
    <scope>NUCLEOTIDE SEQUENCE</scope>
</reference>
<dbReference type="OMA" id="QRICVAP"/>
<accession>M7ZET1</accession>
<proteinExistence type="predicted"/>
<protein>
    <recommendedName>
        <fullName evidence="4">Late embryogenesis abundant protein LEA-2 subgroup domain-containing protein</fullName>
    </recommendedName>
</protein>
<evidence type="ECO:0000256" key="1">
    <source>
        <dbReference type="SAM" id="MobiDB-lite"/>
    </source>
</evidence>
<feature type="compositionally biased region" description="Low complexity" evidence="1">
    <location>
        <begin position="191"/>
        <end position="221"/>
    </location>
</feature>
<dbReference type="PANTHER" id="PTHR33994:SF41">
    <property type="entry name" value="LATE EMBRYOGENESIS ABUNDANT PROTEIN LEA-2 SUBGROUP DOMAIN-CONTAINING PROTEIN"/>
    <property type="match status" value="1"/>
</dbReference>
<dbReference type="PANTHER" id="PTHR33994">
    <property type="entry name" value="OS04G0515000 PROTEIN"/>
    <property type="match status" value="1"/>
</dbReference>